<name>A0A5J4SML6_9ZZZZ</name>
<dbReference type="EMBL" id="SNRY01000104">
    <property type="protein sequence ID" value="KAA6347188.1"/>
    <property type="molecule type" value="Genomic_DNA"/>
</dbReference>
<gene>
    <name evidence="1" type="ORF">EZS27_005357</name>
</gene>
<dbReference type="AlphaFoldDB" id="A0A5J4SML6"/>
<sequence>MVDGMRKIVIFATFPTRTIFMTFVCVAIFNAPYTAHKAEKYRLSSPRDCCTVKSVIVLVGKRCDSLFYFNYFNFHS</sequence>
<proteinExistence type="predicted"/>
<evidence type="ECO:0000313" key="1">
    <source>
        <dbReference type="EMBL" id="KAA6347188.1"/>
    </source>
</evidence>
<protein>
    <submittedName>
        <fullName evidence="1">Uncharacterized protein</fullName>
    </submittedName>
</protein>
<organism evidence="1">
    <name type="scientific">termite gut metagenome</name>
    <dbReference type="NCBI Taxonomy" id="433724"/>
    <lineage>
        <taxon>unclassified sequences</taxon>
        <taxon>metagenomes</taxon>
        <taxon>organismal metagenomes</taxon>
    </lineage>
</organism>
<accession>A0A5J4SML6</accession>
<reference evidence="1" key="1">
    <citation type="submission" date="2019-03" db="EMBL/GenBank/DDBJ databases">
        <title>Single cell metagenomics reveals metabolic interactions within the superorganism composed of flagellate Streblomastix strix and complex community of Bacteroidetes bacteria on its surface.</title>
        <authorList>
            <person name="Treitli S.C."/>
            <person name="Kolisko M."/>
            <person name="Husnik F."/>
            <person name="Keeling P."/>
            <person name="Hampl V."/>
        </authorList>
    </citation>
    <scope>NUCLEOTIDE SEQUENCE</scope>
    <source>
        <strain evidence="1">STM</strain>
    </source>
</reference>
<comment type="caution">
    <text evidence="1">The sequence shown here is derived from an EMBL/GenBank/DDBJ whole genome shotgun (WGS) entry which is preliminary data.</text>
</comment>